<gene>
    <name evidence="1" type="ORF">POM88_003665</name>
</gene>
<evidence type="ECO:0000313" key="2">
    <source>
        <dbReference type="Proteomes" id="UP001237642"/>
    </source>
</evidence>
<dbReference type="Proteomes" id="UP001237642">
    <property type="component" value="Unassembled WGS sequence"/>
</dbReference>
<name>A0AAD8JGD4_9APIA</name>
<comment type="caution">
    <text evidence="1">The sequence shown here is derived from an EMBL/GenBank/DDBJ whole genome shotgun (WGS) entry which is preliminary data.</text>
</comment>
<organism evidence="1 2">
    <name type="scientific">Heracleum sosnowskyi</name>
    <dbReference type="NCBI Taxonomy" id="360622"/>
    <lineage>
        <taxon>Eukaryota</taxon>
        <taxon>Viridiplantae</taxon>
        <taxon>Streptophyta</taxon>
        <taxon>Embryophyta</taxon>
        <taxon>Tracheophyta</taxon>
        <taxon>Spermatophyta</taxon>
        <taxon>Magnoliopsida</taxon>
        <taxon>eudicotyledons</taxon>
        <taxon>Gunneridae</taxon>
        <taxon>Pentapetalae</taxon>
        <taxon>asterids</taxon>
        <taxon>campanulids</taxon>
        <taxon>Apiales</taxon>
        <taxon>Apiaceae</taxon>
        <taxon>Apioideae</taxon>
        <taxon>apioid superclade</taxon>
        <taxon>Tordylieae</taxon>
        <taxon>Tordyliinae</taxon>
        <taxon>Heracleum</taxon>
    </lineage>
</organism>
<protein>
    <submittedName>
        <fullName evidence="1">Uncharacterized protein</fullName>
    </submittedName>
</protein>
<accession>A0AAD8JGD4</accession>
<sequence>MASSAILHSPSMFSQRLAIYPQQHQRIRITSKKFGNRAARTESKGVSLGFRPPQFQLTEPLTGSVWESEDFQSHPALLIMKNKKMSNKARSSPHSTTLNVNRALNKTREIHMAKFARPICAVAFIFPLKRHIHDGVNLHGQLQYMLCFFSSYAHEQENHRTASSYILFSKYHSINTFIDSLAW</sequence>
<proteinExistence type="predicted"/>
<evidence type="ECO:0000313" key="1">
    <source>
        <dbReference type="EMBL" id="KAK1404060.1"/>
    </source>
</evidence>
<reference evidence="1" key="1">
    <citation type="submission" date="2023-02" db="EMBL/GenBank/DDBJ databases">
        <title>Genome of toxic invasive species Heracleum sosnowskyi carries increased number of genes despite the absence of recent whole-genome duplications.</title>
        <authorList>
            <person name="Schelkunov M."/>
            <person name="Shtratnikova V."/>
            <person name="Makarenko M."/>
            <person name="Klepikova A."/>
            <person name="Omelchenko D."/>
            <person name="Novikova G."/>
            <person name="Obukhova E."/>
            <person name="Bogdanov V."/>
            <person name="Penin A."/>
            <person name="Logacheva M."/>
        </authorList>
    </citation>
    <scope>NUCLEOTIDE SEQUENCE</scope>
    <source>
        <strain evidence="1">Hsosn_3</strain>
        <tissue evidence="1">Leaf</tissue>
    </source>
</reference>
<dbReference type="EMBL" id="JAUIZM010000001">
    <property type="protein sequence ID" value="KAK1404060.1"/>
    <property type="molecule type" value="Genomic_DNA"/>
</dbReference>
<reference evidence="1" key="2">
    <citation type="submission" date="2023-05" db="EMBL/GenBank/DDBJ databases">
        <authorList>
            <person name="Schelkunov M.I."/>
        </authorList>
    </citation>
    <scope>NUCLEOTIDE SEQUENCE</scope>
    <source>
        <strain evidence="1">Hsosn_3</strain>
        <tissue evidence="1">Leaf</tissue>
    </source>
</reference>
<dbReference type="AlphaFoldDB" id="A0AAD8JGD4"/>
<keyword evidence="2" id="KW-1185">Reference proteome</keyword>